<proteinExistence type="predicted"/>
<dbReference type="AlphaFoldDB" id="A0A2G9U0X8"/>
<evidence type="ECO:0000313" key="2">
    <source>
        <dbReference type="EMBL" id="PIO63362.1"/>
    </source>
</evidence>
<feature type="non-terminal residue" evidence="2">
    <location>
        <position position="180"/>
    </location>
</feature>
<name>A0A2G9U0X8_TELCI</name>
<evidence type="ECO:0000313" key="3">
    <source>
        <dbReference type="Proteomes" id="UP000230423"/>
    </source>
</evidence>
<dbReference type="OrthoDB" id="45365at2759"/>
<protein>
    <submittedName>
        <fullName evidence="2">BTB And Kelch</fullName>
    </submittedName>
</protein>
<reference evidence="2 3" key="1">
    <citation type="submission" date="2015-09" db="EMBL/GenBank/DDBJ databases">
        <title>Draft genome of the parasitic nematode Teladorsagia circumcincta isolate WARC Sus (inbred).</title>
        <authorList>
            <person name="Mitreva M."/>
        </authorList>
    </citation>
    <scope>NUCLEOTIDE SEQUENCE [LARGE SCALE GENOMIC DNA]</scope>
    <source>
        <strain evidence="2 3">S</strain>
    </source>
</reference>
<dbReference type="SMART" id="SM00875">
    <property type="entry name" value="BACK"/>
    <property type="match status" value="1"/>
</dbReference>
<sequence>IVFIRETACKAVVKTKECRVIGVCFQPVKMTGFIPPKKRNTFSSLRELESMLTKSHSQHVHNILKPRSRATWQRVTWDILATEEFHQLPANQVIELISSDELRVRSEEQLLEHVRLPFCSPEFLVNTVTDNTLVMESLDCRDLVDKAKDYQLLKHSTHKINMSGPRTRPRNVNVREVIYA</sequence>
<dbReference type="Gene3D" id="1.25.40.420">
    <property type="match status" value="2"/>
</dbReference>
<feature type="non-terminal residue" evidence="2">
    <location>
        <position position="1"/>
    </location>
</feature>
<organism evidence="2 3">
    <name type="scientific">Teladorsagia circumcincta</name>
    <name type="common">Brown stomach worm</name>
    <name type="synonym">Ostertagia circumcincta</name>
    <dbReference type="NCBI Taxonomy" id="45464"/>
    <lineage>
        <taxon>Eukaryota</taxon>
        <taxon>Metazoa</taxon>
        <taxon>Ecdysozoa</taxon>
        <taxon>Nematoda</taxon>
        <taxon>Chromadorea</taxon>
        <taxon>Rhabditida</taxon>
        <taxon>Rhabditina</taxon>
        <taxon>Rhabditomorpha</taxon>
        <taxon>Strongyloidea</taxon>
        <taxon>Trichostrongylidae</taxon>
        <taxon>Teladorsagia</taxon>
    </lineage>
</organism>
<feature type="domain" description="BACK" evidence="1">
    <location>
        <begin position="59"/>
        <end position="129"/>
    </location>
</feature>
<dbReference type="InterPro" id="IPR011705">
    <property type="entry name" value="BACK"/>
</dbReference>
<dbReference type="Pfam" id="PF07707">
    <property type="entry name" value="BACK"/>
    <property type="match status" value="1"/>
</dbReference>
<accession>A0A2G9U0X8</accession>
<keyword evidence="3" id="KW-1185">Reference proteome</keyword>
<dbReference type="EMBL" id="KZ350990">
    <property type="protein sequence ID" value="PIO63362.1"/>
    <property type="molecule type" value="Genomic_DNA"/>
</dbReference>
<evidence type="ECO:0000259" key="1">
    <source>
        <dbReference type="SMART" id="SM00875"/>
    </source>
</evidence>
<dbReference type="Proteomes" id="UP000230423">
    <property type="component" value="Unassembled WGS sequence"/>
</dbReference>
<gene>
    <name evidence="2" type="ORF">TELCIR_15038</name>
</gene>